<dbReference type="Gene3D" id="3.40.50.740">
    <property type="match status" value="1"/>
</dbReference>
<keyword evidence="5" id="KW-0500">Molybdenum</keyword>
<dbReference type="InterPro" id="IPR050123">
    <property type="entry name" value="Prok_molybdopt-oxidoreductase"/>
</dbReference>
<evidence type="ECO:0000256" key="7">
    <source>
        <dbReference type="ARBA" id="ARBA00023002"/>
    </source>
</evidence>
<keyword evidence="6" id="KW-0479">Metal-binding</keyword>
<keyword evidence="4" id="KW-0004">4Fe-4S</keyword>
<feature type="domain" description="Molybdopterin oxidoreductase" evidence="10">
    <location>
        <begin position="122"/>
        <end position="497"/>
    </location>
</feature>
<comment type="similarity">
    <text evidence="3">Belongs to the prokaryotic molybdopterin-containing oxidoreductase family.</text>
</comment>
<organism evidence="12 13">
    <name type="scientific">Fibrella forsythiae</name>
    <dbReference type="NCBI Taxonomy" id="2817061"/>
    <lineage>
        <taxon>Bacteria</taxon>
        <taxon>Pseudomonadati</taxon>
        <taxon>Bacteroidota</taxon>
        <taxon>Cytophagia</taxon>
        <taxon>Cytophagales</taxon>
        <taxon>Spirosomataceae</taxon>
        <taxon>Fibrella</taxon>
    </lineage>
</organism>
<evidence type="ECO:0000256" key="1">
    <source>
        <dbReference type="ARBA" id="ARBA00001942"/>
    </source>
</evidence>
<feature type="domain" description="Molybdopterin dinucleotide-binding" evidence="11">
    <location>
        <begin position="650"/>
        <end position="754"/>
    </location>
</feature>
<dbReference type="InterPro" id="IPR010046">
    <property type="entry name" value="Mopterin_OxRdtse_a_bac"/>
</dbReference>
<dbReference type="InterPro" id="IPR041953">
    <property type="entry name" value="YdeP_MopB"/>
</dbReference>
<dbReference type="InterPro" id="IPR037951">
    <property type="entry name" value="MopB_CT_YdeP"/>
</dbReference>
<dbReference type="CDD" id="cd02787">
    <property type="entry name" value="MopB_CT_ydeP"/>
    <property type="match status" value="1"/>
</dbReference>
<evidence type="ECO:0000259" key="11">
    <source>
        <dbReference type="Pfam" id="PF01568"/>
    </source>
</evidence>
<sequence length="765" mass="84140">MNQNTPPEEFTGDLELGKPKTEAAGMTAIAKSFEHVLRGTGVGRGWKALVNLNQKDGFDCPSCAWPDPDGKRSAIAEYCESGAKAVADEVMTKHTASPVLFQRYSVADLLEKSDLWLGQQGRLTQPMILRPGATHYVPIEWSDAFQLMADQLNALDSPNEAIFYTSGRTSNEAAYLYQLFVKMFGTNNMPDCSNMCHESTTVALTETLGLGKATVTYEDYETADVVMIMGQNPGTTAPRMLTPMEKMKRNGGKIIAVNPLHEAGLLAFKYPQSPRDMLLGGEKLTDVFLQVRINSDLALLKAMCKLLLEEEKKTPGKVLDQAFINTYTSGYEDFVKSLDHFDLDDLASQCGLTVAQIQEAVDLFKYTPKLVIIWAMGLTQHKNGVATISELINLLLLKGSIGIKGGGASPIRGHSNVQGDRTMGVYEKPKPELLAALEKEFNFTPPHEHGYDAVAAVKAMHEGKAKVFFGLGGNFAMAISDTNYTAEALRHCKLTVHVSTKLNRSHLIHGETALILPCLGRTDQDVQATGPQFVSCESTTGVVAQSHGVVDAVSPHLKSEVAIVAGLAKATLNERSTIDWDSLVADYDRIRDLIAKTIDGFDGYNEKVRKPGGFYIPNGPRKRDFAKTTDGKAHFTVNVPTRHELQTGNLLLMTIRSQDQFNTTVYANDDRYRGVYNERRVVFMHADDMANLGLQEKQTVDMHSNYDGVTRTAHRFIVVPYNIPRGCIAAYYPETNVLVPIDQMAEKSNTPISKSIVVTVTPTNE</sequence>
<evidence type="ECO:0000313" key="13">
    <source>
        <dbReference type="Proteomes" id="UP000664628"/>
    </source>
</evidence>
<dbReference type="Proteomes" id="UP000664628">
    <property type="component" value="Unassembled WGS sequence"/>
</dbReference>
<dbReference type="CDD" id="cd02767">
    <property type="entry name" value="MopB_ydeP"/>
    <property type="match status" value="1"/>
</dbReference>
<keyword evidence="7" id="KW-0560">Oxidoreductase</keyword>
<evidence type="ECO:0000256" key="4">
    <source>
        <dbReference type="ARBA" id="ARBA00022485"/>
    </source>
</evidence>
<dbReference type="InterPro" id="IPR006656">
    <property type="entry name" value="Mopterin_OxRdtase"/>
</dbReference>
<reference evidence="12 13" key="1">
    <citation type="submission" date="2021-03" db="EMBL/GenBank/DDBJ databases">
        <title>Fibrella sp. HMF5405 genome sequencing and assembly.</title>
        <authorList>
            <person name="Kang H."/>
            <person name="Kim H."/>
            <person name="Bae S."/>
            <person name="Joh K."/>
        </authorList>
    </citation>
    <scope>NUCLEOTIDE SEQUENCE [LARGE SCALE GENOMIC DNA]</scope>
    <source>
        <strain evidence="12 13">HMF5405</strain>
    </source>
</reference>
<dbReference type="Pfam" id="PF01568">
    <property type="entry name" value="Molydop_binding"/>
    <property type="match status" value="1"/>
</dbReference>
<dbReference type="PIRSF" id="PIRSF000144">
    <property type="entry name" value="CbbBc"/>
    <property type="match status" value="1"/>
</dbReference>
<dbReference type="EMBL" id="JAFMYW010000001">
    <property type="protein sequence ID" value="MBO0948138.1"/>
    <property type="molecule type" value="Genomic_DNA"/>
</dbReference>
<dbReference type="NCBIfam" id="TIGR01701">
    <property type="entry name" value="Fdhalpha-like"/>
    <property type="match status" value="1"/>
</dbReference>
<dbReference type="PANTHER" id="PTHR43105">
    <property type="entry name" value="RESPIRATORY NITRATE REDUCTASE"/>
    <property type="match status" value="1"/>
</dbReference>
<name>A0ABS3JDS2_9BACT</name>
<comment type="cofactor">
    <cofactor evidence="2">
        <name>[4Fe-4S] cluster</name>
        <dbReference type="ChEBI" id="CHEBI:49883"/>
    </cofactor>
</comment>
<comment type="caution">
    <text evidence="12">The sequence shown here is derived from an EMBL/GenBank/DDBJ whole genome shotgun (WGS) entry which is preliminary data.</text>
</comment>
<evidence type="ECO:0000256" key="9">
    <source>
        <dbReference type="ARBA" id="ARBA00023014"/>
    </source>
</evidence>
<dbReference type="Gene3D" id="2.40.40.20">
    <property type="match status" value="1"/>
</dbReference>
<gene>
    <name evidence="12" type="ORF">J2I46_06060</name>
</gene>
<keyword evidence="13" id="KW-1185">Reference proteome</keyword>
<evidence type="ECO:0000256" key="8">
    <source>
        <dbReference type="ARBA" id="ARBA00023004"/>
    </source>
</evidence>
<keyword evidence="8" id="KW-0408">Iron</keyword>
<accession>A0ABS3JDS2</accession>
<dbReference type="Gene3D" id="3.40.228.10">
    <property type="entry name" value="Dimethylsulfoxide Reductase, domain 2"/>
    <property type="match status" value="1"/>
</dbReference>
<proteinExistence type="inferred from homology"/>
<evidence type="ECO:0000313" key="12">
    <source>
        <dbReference type="EMBL" id="MBO0948138.1"/>
    </source>
</evidence>
<dbReference type="InterPro" id="IPR009010">
    <property type="entry name" value="Asp_de-COase-like_dom_sf"/>
</dbReference>
<dbReference type="SUPFAM" id="SSF50692">
    <property type="entry name" value="ADC-like"/>
    <property type="match status" value="1"/>
</dbReference>
<dbReference type="Pfam" id="PF00384">
    <property type="entry name" value="Molybdopterin"/>
    <property type="match status" value="1"/>
</dbReference>
<protein>
    <submittedName>
        <fullName evidence="12">FdhF/YdeP family oxidoreductase</fullName>
    </submittedName>
</protein>
<evidence type="ECO:0000259" key="10">
    <source>
        <dbReference type="Pfam" id="PF00384"/>
    </source>
</evidence>
<evidence type="ECO:0000256" key="6">
    <source>
        <dbReference type="ARBA" id="ARBA00022723"/>
    </source>
</evidence>
<comment type="cofactor">
    <cofactor evidence="1">
        <name>Mo-bis(molybdopterin guanine dinucleotide)</name>
        <dbReference type="ChEBI" id="CHEBI:60539"/>
    </cofactor>
</comment>
<evidence type="ECO:0000256" key="3">
    <source>
        <dbReference type="ARBA" id="ARBA00010312"/>
    </source>
</evidence>
<evidence type="ECO:0000256" key="5">
    <source>
        <dbReference type="ARBA" id="ARBA00022505"/>
    </source>
</evidence>
<keyword evidence="9" id="KW-0411">Iron-sulfur</keyword>
<dbReference type="RefSeq" id="WP_207328051.1">
    <property type="nucleotide sequence ID" value="NZ_JAFMYW010000001.1"/>
</dbReference>
<evidence type="ECO:0000256" key="2">
    <source>
        <dbReference type="ARBA" id="ARBA00001966"/>
    </source>
</evidence>
<dbReference type="InterPro" id="IPR006657">
    <property type="entry name" value="MoPterin_dinucl-bd_dom"/>
</dbReference>
<dbReference type="PANTHER" id="PTHR43105:SF4">
    <property type="entry name" value="PROTEIN YDEP"/>
    <property type="match status" value="1"/>
</dbReference>
<dbReference type="SUPFAM" id="SSF53706">
    <property type="entry name" value="Formate dehydrogenase/DMSO reductase, domains 1-3"/>
    <property type="match status" value="1"/>
</dbReference>